<proteinExistence type="predicted"/>
<dbReference type="Proteomes" id="UP000310200">
    <property type="component" value="Unassembled WGS sequence"/>
</dbReference>
<evidence type="ECO:0000313" key="1">
    <source>
        <dbReference type="EMBL" id="TGZ47058.1"/>
    </source>
</evidence>
<dbReference type="PANTHER" id="PTHR34035:SF1">
    <property type="entry name" value="TESTIS-EXPRESSED PROTEIN 47"/>
    <property type="match status" value="1"/>
</dbReference>
<reference evidence="1 2" key="1">
    <citation type="journal article" date="2019" name="Philos. Trans. R. Soc. Lond., B, Biol. Sci.">
        <title>Ant behaviour and brain gene expression of defending hosts depend on the ecological success of the intruding social parasite.</title>
        <authorList>
            <person name="Kaur R."/>
            <person name="Stoldt M."/>
            <person name="Jongepier E."/>
            <person name="Feldmeyer B."/>
            <person name="Menzel F."/>
            <person name="Bornberg-Bauer E."/>
            <person name="Foitzik S."/>
        </authorList>
    </citation>
    <scope>NUCLEOTIDE SEQUENCE [LARGE SCALE GENOMIC DNA]</scope>
    <source>
        <tissue evidence="1">Whole body</tissue>
    </source>
</reference>
<dbReference type="EMBL" id="QBLH01002780">
    <property type="protein sequence ID" value="TGZ47058.1"/>
    <property type="molecule type" value="Genomic_DNA"/>
</dbReference>
<gene>
    <name evidence="1" type="ORF">DBV15_03003</name>
</gene>
<keyword evidence="2" id="KW-1185">Reference proteome</keyword>
<protein>
    <submittedName>
        <fullName evidence="1">Uncharacterized protein</fullName>
    </submittedName>
</protein>
<dbReference type="AlphaFoldDB" id="A0A4S2KHC5"/>
<name>A0A4S2KHC5_9HYME</name>
<dbReference type="InterPro" id="IPR055308">
    <property type="entry name" value="TEX47-like"/>
</dbReference>
<dbReference type="PANTHER" id="PTHR34035">
    <property type="entry name" value="TESTIS-EXPRESSED PROTEIN 47"/>
    <property type="match status" value="1"/>
</dbReference>
<dbReference type="Pfam" id="PF24787">
    <property type="entry name" value="TEX47"/>
    <property type="match status" value="1"/>
</dbReference>
<evidence type="ECO:0000313" key="2">
    <source>
        <dbReference type="Proteomes" id="UP000310200"/>
    </source>
</evidence>
<sequence>MESLTEPVRKSVLDVIQYNLRAAGYRMENIIRNLRVDYNGMPITGLFLVYPTYYIHVLEAWEDIIYKHYELMYAADDDECKFGKAIPLPSYHHVHQVGCLICGARRFFPGWCHVYTMPPTLIGTLDARTLDEILKQVSNCLIKVYTLCEYIANASIDAQDALRNLGDKAARYLPESTVLEFLLNVNVPGLSTVEEHLRMYSDASPSAFWDGKRITCTLHCQ</sequence>
<accession>A0A4S2KHC5</accession>
<comment type="caution">
    <text evidence="1">The sequence shown here is derived from an EMBL/GenBank/DDBJ whole genome shotgun (WGS) entry which is preliminary data.</text>
</comment>
<organism evidence="1 2">
    <name type="scientific">Temnothorax longispinosus</name>
    <dbReference type="NCBI Taxonomy" id="300112"/>
    <lineage>
        <taxon>Eukaryota</taxon>
        <taxon>Metazoa</taxon>
        <taxon>Ecdysozoa</taxon>
        <taxon>Arthropoda</taxon>
        <taxon>Hexapoda</taxon>
        <taxon>Insecta</taxon>
        <taxon>Pterygota</taxon>
        <taxon>Neoptera</taxon>
        <taxon>Endopterygota</taxon>
        <taxon>Hymenoptera</taxon>
        <taxon>Apocrita</taxon>
        <taxon>Aculeata</taxon>
        <taxon>Formicoidea</taxon>
        <taxon>Formicidae</taxon>
        <taxon>Myrmicinae</taxon>
        <taxon>Temnothorax</taxon>
    </lineage>
</organism>